<dbReference type="AlphaFoldDB" id="A0A426YTQ5"/>
<dbReference type="SUPFAM" id="SSF57903">
    <property type="entry name" value="FYVE/PHD zinc finger"/>
    <property type="match status" value="1"/>
</dbReference>
<dbReference type="Pfam" id="PF00855">
    <property type="entry name" value="PWWP"/>
    <property type="match status" value="1"/>
</dbReference>
<sequence length="251" mass="28485">MLTIGILLTGHAMWPAVVVSESNFGPRGDLKPTRINQSILVQFFGTHDFARFDPFSRDPCSVMSYKVQVLRNPKVKARPLFRVTTDDGEQELPNSRVCSKYFESYGDMPMGYRAVRVDWKDLDRCGVCDMDEEYEDNLFLQCDKCRIMVHAKCYGELEPLDGVLWLCNLCRPGAPNILVVHSVLFLNLSNILEQFLMIGKSKIHGFGVFAKLAHKAGDMVSIKGSVIEYIGELVRPTIADIRERRIYNSLV</sequence>
<dbReference type="PANTHER" id="PTHR13793:SF140">
    <property type="entry name" value="HISTONE-LYSINE N-METHYLTRANSFERASE ATX2"/>
    <property type="match status" value="1"/>
</dbReference>
<feature type="non-terminal residue" evidence="8">
    <location>
        <position position="251"/>
    </location>
</feature>
<dbReference type="InterPro" id="IPR011011">
    <property type="entry name" value="Znf_FYVE_PHD"/>
</dbReference>
<dbReference type="CDD" id="cd15494">
    <property type="entry name" value="PHD_ATX1_2_like"/>
    <property type="match status" value="1"/>
</dbReference>
<evidence type="ECO:0000259" key="7">
    <source>
        <dbReference type="PROSITE" id="PS50016"/>
    </source>
</evidence>
<keyword evidence="3" id="KW-0862">Zinc</keyword>
<dbReference type="InterPro" id="IPR019786">
    <property type="entry name" value="Zinc_finger_PHD-type_CS"/>
</dbReference>
<dbReference type="InterPro" id="IPR050701">
    <property type="entry name" value="Histone_Mod_Regulator"/>
</dbReference>
<keyword evidence="1" id="KW-0479">Metal-binding</keyword>
<feature type="domain" description="PHD-type" evidence="7">
    <location>
        <begin position="122"/>
        <end position="173"/>
    </location>
</feature>
<comment type="caution">
    <text evidence="8">The sequence shown here is derived from an EMBL/GenBank/DDBJ whole genome shotgun (WGS) entry which is preliminary data.</text>
</comment>
<dbReference type="PANTHER" id="PTHR13793">
    <property type="entry name" value="PHD FINGER PROTEINS"/>
    <property type="match status" value="1"/>
</dbReference>
<evidence type="ECO:0000313" key="8">
    <source>
        <dbReference type="EMBL" id="RRT55051.1"/>
    </source>
</evidence>
<dbReference type="Gene3D" id="2.170.270.10">
    <property type="entry name" value="SET domain"/>
    <property type="match status" value="1"/>
</dbReference>
<dbReference type="FunFam" id="3.30.40.10:FF:000299">
    <property type="entry name" value="Histone-lysine N-methyltransferase"/>
    <property type="match status" value="1"/>
</dbReference>
<proteinExistence type="predicted"/>
<dbReference type="InterPro" id="IPR019787">
    <property type="entry name" value="Znf_PHD-finger"/>
</dbReference>
<dbReference type="InterPro" id="IPR042010">
    <property type="entry name" value="ATX1/2_PHD"/>
</dbReference>
<dbReference type="Gene3D" id="2.30.30.140">
    <property type="match status" value="1"/>
</dbReference>
<dbReference type="InterPro" id="IPR046341">
    <property type="entry name" value="SET_dom_sf"/>
</dbReference>
<dbReference type="SUPFAM" id="SSF82199">
    <property type="entry name" value="SET domain"/>
    <property type="match status" value="1"/>
</dbReference>
<dbReference type="GO" id="GO:0008270">
    <property type="term" value="F:zinc ion binding"/>
    <property type="evidence" value="ECO:0007669"/>
    <property type="project" value="UniProtKB-KW"/>
</dbReference>
<evidence type="ECO:0000256" key="2">
    <source>
        <dbReference type="ARBA" id="ARBA00022771"/>
    </source>
</evidence>
<organism evidence="8 9">
    <name type="scientific">Ensete ventricosum</name>
    <name type="common">Abyssinian banana</name>
    <name type="synonym">Musa ensete</name>
    <dbReference type="NCBI Taxonomy" id="4639"/>
    <lineage>
        <taxon>Eukaryota</taxon>
        <taxon>Viridiplantae</taxon>
        <taxon>Streptophyta</taxon>
        <taxon>Embryophyta</taxon>
        <taxon>Tracheophyta</taxon>
        <taxon>Spermatophyta</taxon>
        <taxon>Magnoliopsida</taxon>
        <taxon>Liliopsida</taxon>
        <taxon>Zingiberales</taxon>
        <taxon>Musaceae</taxon>
        <taxon>Ensete</taxon>
    </lineage>
</organism>
<keyword evidence="4" id="KW-0156">Chromatin regulator</keyword>
<dbReference type="InterPro" id="IPR013083">
    <property type="entry name" value="Znf_RING/FYVE/PHD"/>
</dbReference>
<evidence type="ECO:0000256" key="3">
    <source>
        <dbReference type="ARBA" id="ARBA00022833"/>
    </source>
</evidence>
<evidence type="ECO:0000256" key="5">
    <source>
        <dbReference type="PROSITE-ProRule" id="PRU00146"/>
    </source>
</evidence>
<dbReference type="GO" id="GO:0006325">
    <property type="term" value="P:chromatin organization"/>
    <property type="evidence" value="ECO:0007669"/>
    <property type="project" value="UniProtKB-KW"/>
</dbReference>
<gene>
    <name evidence="8" type="ORF">B296_00048740</name>
</gene>
<dbReference type="Gene3D" id="3.30.40.10">
    <property type="entry name" value="Zinc/RING finger domain, C3HC4 (zinc finger)"/>
    <property type="match status" value="1"/>
</dbReference>
<accession>A0A426YTQ5</accession>
<evidence type="ECO:0000256" key="6">
    <source>
        <dbReference type="SAM" id="SignalP"/>
    </source>
</evidence>
<evidence type="ECO:0000256" key="1">
    <source>
        <dbReference type="ARBA" id="ARBA00022723"/>
    </source>
</evidence>
<name>A0A426YTQ5_ENSVE</name>
<dbReference type="SMART" id="SM00249">
    <property type="entry name" value="PHD"/>
    <property type="match status" value="1"/>
</dbReference>
<dbReference type="InterPro" id="IPR001965">
    <property type="entry name" value="Znf_PHD"/>
</dbReference>
<keyword evidence="6" id="KW-0732">Signal</keyword>
<dbReference type="GO" id="GO:0006357">
    <property type="term" value="P:regulation of transcription by RNA polymerase II"/>
    <property type="evidence" value="ECO:0007669"/>
    <property type="project" value="TreeGrafter"/>
</dbReference>
<dbReference type="PROSITE" id="PS01359">
    <property type="entry name" value="ZF_PHD_1"/>
    <property type="match status" value="1"/>
</dbReference>
<evidence type="ECO:0000313" key="9">
    <source>
        <dbReference type="Proteomes" id="UP000287651"/>
    </source>
</evidence>
<dbReference type="EMBL" id="AMZH03010277">
    <property type="protein sequence ID" value="RRT55051.1"/>
    <property type="molecule type" value="Genomic_DNA"/>
</dbReference>
<feature type="chain" id="PRO_5019578197" description="PHD-type domain-containing protein" evidence="6">
    <location>
        <begin position="21"/>
        <end position="251"/>
    </location>
</feature>
<keyword evidence="2 5" id="KW-0863">Zinc-finger</keyword>
<dbReference type="GO" id="GO:0000785">
    <property type="term" value="C:chromatin"/>
    <property type="evidence" value="ECO:0007669"/>
    <property type="project" value="TreeGrafter"/>
</dbReference>
<evidence type="ECO:0000256" key="4">
    <source>
        <dbReference type="ARBA" id="ARBA00022853"/>
    </source>
</evidence>
<dbReference type="SUPFAM" id="SSF63748">
    <property type="entry name" value="Tudor/PWWP/MBT"/>
    <property type="match status" value="1"/>
</dbReference>
<dbReference type="Proteomes" id="UP000287651">
    <property type="component" value="Unassembled WGS sequence"/>
</dbReference>
<protein>
    <recommendedName>
        <fullName evidence="7">PHD-type domain-containing protein</fullName>
    </recommendedName>
</protein>
<feature type="signal peptide" evidence="6">
    <location>
        <begin position="1"/>
        <end position="20"/>
    </location>
</feature>
<dbReference type="InterPro" id="IPR000313">
    <property type="entry name" value="PWWP_dom"/>
</dbReference>
<reference evidence="8 9" key="1">
    <citation type="journal article" date="2014" name="Agronomy (Basel)">
        <title>A Draft Genome Sequence for Ensete ventricosum, the Drought-Tolerant Tree Against Hunger.</title>
        <authorList>
            <person name="Harrison J."/>
            <person name="Moore K.A."/>
            <person name="Paszkiewicz K."/>
            <person name="Jones T."/>
            <person name="Grant M."/>
            <person name="Ambacheew D."/>
            <person name="Muzemil S."/>
            <person name="Studholme D.J."/>
        </authorList>
    </citation>
    <scope>NUCLEOTIDE SEQUENCE [LARGE SCALE GENOMIC DNA]</scope>
</reference>
<dbReference type="PROSITE" id="PS50016">
    <property type="entry name" value="ZF_PHD_2"/>
    <property type="match status" value="1"/>
</dbReference>
<dbReference type="Pfam" id="PF13831">
    <property type="entry name" value="PHD_2"/>
    <property type="match status" value="1"/>
</dbReference>